<dbReference type="InterPro" id="IPR003502">
    <property type="entry name" value="IL-1_propep"/>
</dbReference>
<dbReference type="GO" id="GO:0005149">
    <property type="term" value="F:interleukin-1 receptor binding"/>
    <property type="evidence" value="ECO:0007669"/>
    <property type="project" value="InterPro"/>
</dbReference>
<dbReference type="Proteomes" id="UP000694726">
    <property type="component" value="Unplaced"/>
</dbReference>
<name>A0A8D0NV66_PIG</name>
<organism evidence="2 3">
    <name type="scientific">Sus scrofa</name>
    <name type="common">Pig</name>
    <dbReference type="NCBI Taxonomy" id="9823"/>
    <lineage>
        <taxon>Eukaryota</taxon>
        <taxon>Metazoa</taxon>
        <taxon>Chordata</taxon>
        <taxon>Craniata</taxon>
        <taxon>Vertebrata</taxon>
        <taxon>Euteleostomi</taxon>
        <taxon>Mammalia</taxon>
        <taxon>Eutheria</taxon>
        <taxon>Laurasiatheria</taxon>
        <taxon>Artiodactyla</taxon>
        <taxon>Suina</taxon>
        <taxon>Suidae</taxon>
        <taxon>Sus</taxon>
    </lineage>
</organism>
<dbReference type="Pfam" id="PF02394">
    <property type="entry name" value="IL1_propep"/>
    <property type="match status" value="1"/>
</dbReference>
<reference evidence="2" key="1">
    <citation type="submission" date="2025-08" db="UniProtKB">
        <authorList>
            <consortium name="Ensembl"/>
        </authorList>
    </citation>
    <scope>IDENTIFICATION</scope>
</reference>
<dbReference type="AlphaFoldDB" id="A0A8D0NV66"/>
<feature type="domain" description="Interleukin-1 propeptide" evidence="1">
    <location>
        <begin position="38"/>
        <end position="104"/>
    </location>
</feature>
<dbReference type="GO" id="GO:0006955">
    <property type="term" value="P:immune response"/>
    <property type="evidence" value="ECO:0007669"/>
    <property type="project" value="InterPro"/>
</dbReference>
<evidence type="ECO:0000313" key="2">
    <source>
        <dbReference type="Ensembl" id="ENSSSCP00015022164.1"/>
    </source>
</evidence>
<dbReference type="GO" id="GO:0006954">
    <property type="term" value="P:inflammatory response"/>
    <property type="evidence" value="ECO:0007669"/>
    <property type="project" value="InterPro"/>
</dbReference>
<dbReference type="Ensembl" id="ENSSSCT00015055239.1">
    <property type="protein sequence ID" value="ENSSSCP00015022164.1"/>
    <property type="gene ID" value="ENSSSCG00015041446.1"/>
</dbReference>
<proteinExistence type="predicted"/>
<dbReference type="PRINTS" id="PR01359">
    <property type="entry name" value="INTRLEUKIN1B"/>
</dbReference>
<evidence type="ECO:0000259" key="1">
    <source>
        <dbReference type="Pfam" id="PF02394"/>
    </source>
</evidence>
<accession>A0A8D0NV66</accession>
<protein>
    <recommendedName>
        <fullName evidence="1">Interleukin-1 propeptide domain-containing protein</fullName>
    </recommendedName>
</protein>
<sequence length="106" mass="11832">MKHSLEKLCNLLLHPVSGQNMSSLAHPPTTLTFLVCPQCCTQNLDLGSLRNGSIQLQISHQLWNKSIRQMVSVIVAVEKPMKNPSSQAFCDDDQKSIFSFIFEEGT</sequence>
<evidence type="ECO:0000313" key="3">
    <source>
        <dbReference type="Proteomes" id="UP000694726"/>
    </source>
</evidence>